<organism evidence="1 2">
    <name type="scientific">Agrocybe pediades</name>
    <dbReference type="NCBI Taxonomy" id="84607"/>
    <lineage>
        <taxon>Eukaryota</taxon>
        <taxon>Fungi</taxon>
        <taxon>Dikarya</taxon>
        <taxon>Basidiomycota</taxon>
        <taxon>Agaricomycotina</taxon>
        <taxon>Agaricomycetes</taxon>
        <taxon>Agaricomycetidae</taxon>
        <taxon>Agaricales</taxon>
        <taxon>Agaricineae</taxon>
        <taxon>Strophariaceae</taxon>
        <taxon>Agrocybe</taxon>
    </lineage>
</organism>
<dbReference type="Proteomes" id="UP000521872">
    <property type="component" value="Unassembled WGS sequence"/>
</dbReference>
<accession>A0A8H4VNV5</accession>
<comment type="caution">
    <text evidence="1">The sequence shown here is derived from an EMBL/GenBank/DDBJ whole genome shotgun (WGS) entry which is preliminary data.</text>
</comment>
<evidence type="ECO:0000313" key="1">
    <source>
        <dbReference type="EMBL" id="KAF4614940.1"/>
    </source>
</evidence>
<evidence type="ECO:0000313" key="2">
    <source>
        <dbReference type="Proteomes" id="UP000521872"/>
    </source>
</evidence>
<name>A0A8H4VNV5_9AGAR</name>
<gene>
    <name evidence="1" type="ORF">D9613_002931</name>
</gene>
<reference evidence="1 2" key="1">
    <citation type="submission" date="2019-12" db="EMBL/GenBank/DDBJ databases">
        <authorList>
            <person name="Floudas D."/>
            <person name="Bentzer J."/>
            <person name="Ahren D."/>
            <person name="Johansson T."/>
            <person name="Persson P."/>
            <person name="Tunlid A."/>
        </authorList>
    </citation>
    <scope>NUCLEOTIDE SEQUENCE [LARGE SCALE GENOMIC DNA]</scope>
    <source>
        <strain evidence="1 2">CBS 102.39</strain>
    </source>
</reference>
<dbReference type="OrthoDB" id="3237761at2759"/>
<proteinExistence type="predicted"/>
<dbReference type="EMBL" id="JAACJL010000044">
    <property type="protein sequence ID" value="KAF4614940.1"/>
    <property type="molecule type" value="Genomic_DNA"/>
</dbReference>
<protein>
    <submittedName>
        <fullName evidence="1">Uncharacterized protein</fullName>
    </submittedName>
</protein>
<sequence length="59" mass="6348">MNAFPAGTRVFFWTSNGDVEYAIVQSSTRLTDGTEVLILKLESSQQTATIPAIGVTKVS</sequence>
<keyword evidence="2" id="KW-1185">Reference proteome</keyword>
<dbReference type="AlphaFoldDB" id="A0A8H4VNV5"/>